<dbReference type="PANTHER" id="PTHR23150:SF36">
    <property type="entry name" value="HERCYNINE OXYGENASE"/>
    <property type="match status" value="1"/>
</dbReference>
<gene>
    <name evidence="6" type="ORF">EV698_1567</name>
</gene>
<evidence type="ECO:0000256" key="2">
    <source>
        <dbReference type="ARBA" id="ARBA00023004"/>
    </source>
</evidence>
<reference evidence="6 7" key="1">
    <citation type="submission" date="2019-02" db="EMBL/GenBank/DDBJ databases">
        <title>Genomic Encyclopedia of Type Strains, Phase IV (KMG-IV): sequencing the most valuable type-strain genomes for metagenomic binning, comparative biology and taxonomic classification.</title>
        <authorList>
            <person name="Goeker M."/>
        </authorList>
    </citation>
    <scope>NUCLEOTIDE SEQUENCE [LARGE SCALE GENOMIC DNA]</scope>
    <source>
        <strain evidence="6 7">DSM 21056</strain>
    </source>
</reference>
<dbReference type="PANTHER" id="PTHR23150">
    <property type="entry name" value="SULFATASE MODIFYING FACTOR 1, 2"/>
    <property type="match status" value="1"/>
</dbReference>
<evidence type="ECO:0000256" key="3">
    <source>
        <dbReference type="ARBA" id="ARBA00037882"/>
    </source>
</evidence>
<dbReference type="Gene3D" id="1.20.120.450">
    <property type="entry name" value="dinb family like domain"/>
    <property type="match status" value="1"/>
</dbReference>
<dbReference type="InterPro" id="IPR034660">
    <property type="entry name" value="DinB/YfiT-like"/>
</dbReference>
<feature type="domain" description="Sulfatase-modifying factor enzyme-like" evidence="4">
    <location>
        <begin position="176"/>
        <end position="436"/>
    </location>
</feature>
<dbReference type="InterPro" id="IPR030809">
    <property type="entry name" value="EgtB_signatur"/>
</dbReference>
<accession>A0A4Q8D1U0</accession>
<dbReference type="EMBL" id="SHLI01000001">
    <property type="protein sequence ID" value="RZU99282.1"/>
    <property type="molecule type" value="Genomic_DNA"/>
</dbReference>
<dbReference type="Pfam" id="PF12867">
    <property type="entry name" value="DinB_2"/>
    <property type="match status" value="1"/>
</dbReference>
<keyword evidence="2" id="KW-0408">Iron</keyword>
<dbReference type="RefSeq" id="WP_130503526.1">
    <property type="nucleotide sequence ID" value="NZ_SHLI01000001.1"/>
</dbReference>
<sequence length="439" mass="49228">MIQTPPTHPVASETLIALLDDARQRTLELTGDLPAERRLGPKLSIVNPPQWEIGHVGFFYDHFFLHQHHGLPDYQIADAERLYDSMGVAHDDRWDLALPTLDDTLAYLRQVRAEMVDRLPEGMADAATSYVWQLAVFHEDMHGEAFTYTRQTLADPAPVIEPPSHLPAVDNGALEGDVAIPGGTHVLGADESVPFRFDNEKQAHSVTVAPFRIARAPVTESAFARFVEAGGYRDPAFWSDQGWRWRESEGLEAPVYWRASADGWEVRRFDEWRPLQPHAPVAHVSWHEAEAYCRWAGRRLPTETEWEVAASRAPGDEGLAPGKRLHPWGDAAGDGHHANTDGYRLGGVDVAALASGDSAFGCRQMLGNVWEWTASPFGPYPGFSADLYADYSEPWFKDGRYVLRGGSWATRRRHLNNNTRNFFPPERQDIIAGFRTCAR</sequence>
<dbReference type="Gene3D" id="3.90.1580.10">
    <property type="entry name" value="paralog of FGE (formylglycine-generating enzyme)"/>
    <property type="match status" value="1"/>
</dbReference>
<evidence type="ECO:0000313" key="7">
    <source>
        <dbReference type="Proteomes" id="UP000292298"/>
    </source>
</evidence>
<dbReference type="AlphaFoldDB" id="A0A4Q8D1U0"/>
<protein>
    <submittedName>
        <fullName evidence="6">Iron(II)-dependent oxidoreductase</fullName>
    </submittedName>
</protein>
<proteinExistence type="predicted"/>
<comment type="caution">
    <text evidence="6">The sequence shown here is derived from an EMBL/GenBank/DDBJ whole genome shotgun (WGS) entry which is preliminary data.</text>
</comment>
<keyword evidence="1" id="KW-0560">Oxidoreductase</keyword>
<name>A0A4Q8D1U0_9GAMM</name>
<dbReference type="InterPro" id="IPR042095">
    <property type="entry name" value="SUMF_sf"/>
</dbReference>
<evidence type="ECO:0000256" key="1">
    <source>
        <dbReference type="ARBA" id="ARBA00023002"/>
    </source>
</evidence>
<organism evidence="6 7">
    <name type="scientific">Spiribacter vilamensis</name>
    <dbReference type="NCBI Taxonomy" id="531306"/>
    <lineage>
        <taxon>Bacteria</taxon>
        <taxon>Pseudomonadati</taxon>
        <taxon>Pseudomonadota</taxon>
        <taxon>Gammaproteobacteria</taxon>
        <taxon>Chromatiales</taxon>
        <taxon>Ectothiorhodospiraceae</taxon>
        <taxon>Spiribacter</taxon>
    </lineage>
</organism>
<dbReference type="SUPFAM" id="SSF109854">
    <property type="entry name" value="DinB/YfiT-like putative metalloenzymes"/>
    <property type="match status" value="1"/>
</dbReference>
<dbReference type="InterPro" id="IPR016187">
    <property type="entry name" value="CTDL_fold"/>
</dbReference>
<comment type="pathway">
    <text evidence="3">Amino-acid biosynthesis; ergothioneine biosynthesis.</text>
</comment>
<dbReference type="Proteomes" id="UP000292298">
    <property type="component" value="Unassembled WGS sequence"/>
</dbReference>
<dbReference type="OrthoDB" id="9768004at2"/>
<dbReference type="InterPro" id="IPR005532">
    <property type="entry name" value="SUMF_dom"/>
</dbReference>
<evidence type="ECO:0000259" key="4">
    <source>
        <dbReference type="Pfam" id="PF03781"/>
    </source>
</evidence>
<keyword evidence="7" id="KW-1185">Reference proteome</keyword>
<evidence type="ECO:0000313" key="6">
    <source>
        <dbReference type="EMBL" id="RZU99282.1"/>
    </source>
</evidence>
<dbReference type="InterPro" id="IPR024775">
    <property type="entry name" value="DinB-like"/>
</dbReference>
<evidence type="ECO:0000259" key="5">
    <source>
        <dbReference type="Pfam" id="PF12867"/>
    </source>
</evidence>
<dbReference type="Pfam" id="PF03781">
    <property type="entry name" value="FGE-sulfatase"/>
    <property type="match status" value="1"/>
</dbReference>
<dbReference type="NCBIfam" id="NF041186">
    <property type="entry name" value="SenA"/>
    <property type="match status" value="1"/>
</dbReference>
<dbReference type="InterPro" id="IPR051043">
    <property type="entry name" value="Sulfatase_Mod_Factor_Kinase"/>
</dbReference>
<dbReference type="SUPFAM" id="SSF56436">
    <property type="entry name" value="C-type lectin-like"/>
    <property type="match status" value="1"/>
</dbReference>
<dbReference type="NCBIfam" id="TIGR04373">
    <property type="entry name" value="egtB_X_signatur"/>
    <property type="match status" value="1"/>
</dbReference>
<feature type="domain" description="DinB-like" evidence="5">
    <location>
        <begin position="19"/>
        <end position="130"/>
    </location>
</feature>